<keyword evidence="2" id="KW-1133">Transmembrane helix</keyword>
<feature type="transmembrane region" description="Helical" evidence="2">
    <location>
        <begin position="15"/>
        <end position="36"/>
    </location>
</feature>
<feature type="compositionally biased region" description="Gly residues" evidence="1">
    <location>
        <begin position="229"/>
        <end position="241"/>
    </location>
</feature>
<evidence type="ECO:0000256" key="2">
    <source>
        <dbReference type="SAM" id="Phobius"/>
    </source>
</evidence>
<reference evidence="4" key="1">
    <citation type="journal article" date="2019" name="Int. J. Syst. Evol. Microbiol.">
        <title>The Global Catalogue of Microorganisms (GCM) 10K type strain sequencing project: providing services to taxonomists for standard genome sequencing and annotation.</title>
        <authorList>
            <consortium name="The Broad Institute Genomics Platform"/>
            <consortium name="The Broad Institute Genome Sequencing Center for Infectious Disease"/>
            <person name="Wu L."/>
            <person name="Ma J."/>
        </authorList>
    </citation>
    <scope>NUCLEOTIDE SEQUENCE [LARGE SCALE GENOMIC DNA]</scope>
    <source>
        <strain evidence="4">JCM 31037</strain>
    </source>
</reference>
<dbReference type="EMBL" id="JBHTMP010000007">
    <property type="protein sequence ID" value="MFD1320793.1"/>
    <property type="molecule type" value="Genomic_DNA"/>
</dbReference>
<feature type="compositionally biased region" description="Basic and acidic residues" evidence="1">
    <location>
        <begin position="277"/>
        <end position="301"/>
    </location>
</feature>
<evidence type="ECO:0000256" key="1">
    <source>
        <dbReference type="SAM" id="MobiDB-lite"/>
    </source>
</evidence>
<feature type="transmembrane region" description="Helical" evidence="2">
    <location>
        <begin position="42"/>
        <end position="63"/>
    </location>
</feature>
<feature type="compositionally biased region" description="Basic and acidic residues" evidence="1">
    <location>
        <begin position="258"/>
        <end position="267"/>
    </location>
</feature>
<keyword evidence="2" id="KW-0812">Transmembrane</keyword>
<feature type="compositionally biased region" description="Low complexity" evidence="1">
    <location>
        <begin position="205"/>
        <end position="221"/>
    </location>
</feature>
<proteinExistence type="predicted"/>
<evidence type="ECO:0000313" key="3">
    <source>
        <dbReference type="EMBL" id="MFD1320793.1"/>
    </source>
</evidence>
<keyword evidence="2" id="KW-0472">Membrane</keyword>
<feature type="compositionally biased region" description="Basic and acidic residues" evidence="1">
    <location>
        <begin position="323"/>
        <end position="368"/>
    </location>
</feature>
<organism evidence="3 4">
    <name type="scientific">Micromonospora sonneratiae</name>
    <dbReference type="NCBI Taxonomy" id="1184706"/>
    <lineage>
        <taxon>Bacteria</taxon>
        <taxon>Bacillati</taxon>
        <taxon>Actinomycetota</taxon>
        <taxon>Actinomycetes</taxon>
        <taxon>Micromonosporales</taxon>
        <taxon>Micromonosporaceae</taxon>
        <taxon>Micromonospora</taxon>
    </lineage>
</organism>
<dbReference type="RefSeq" id="WP_377568129.1">
    <property type="nucleotide sequence ID" value="NZ_JBHTMP010000007.1"/>
</dbReference>
<accession>A0ABW3Y8M5</accession>
<comment type="caution">
    <text evidence="3">The sequence shown here is derived from an EMBL/GenBank/DDBJ whole genome shotgun (WGS) entry which is preliminary data.</text>
</comment>
<sequence length="508" mass="54246">MPSPEAIEESRGKPLLTVLFWVGVGLAPIAALLLLVGDGNGVLRVAAVLALLAVVLIGLSIALRSDANAVRDEIEDILAEEIEDLRADLRKDIETAARATHKAFGEKLHTVQQSVEAIRSQQTTPRPDAGQGEPADVGGHRSATRPAGQYAGTVSSGAYGRAGGHAAMPEADVAGGPASGPPPAARRVAPAAGEHPPRPHLPSGVVQHTETVQVTTRQTIVGPPEHDPGGGNVYGSTVYGGRGHRRDADDDGDWSEPPPRRERRASAGDEDSPPEQRAGEPRGGERGGDRRGPGRYDHDDAPGTGDEGYWSSLRAGGRWASVRSDEHGQELRMGERRAAAHADESGAQLHVEDRWAAVRRSEPRRTGNQDDSGWDEPQDGQRRTGHRASGGWPGEDPGGRGADEWRDPRQSDRREDGDGPGSRGERGGWDRRTGAAALPARSGDPSASWHPGRRESEREPVRSRRSADDEEAYGYPPADDVPRAGGARRGGHGRERDGGGYSDEYRWR</sequence>
<feature type="compositionally biased region" description="Polar residues" evidence="1">
    <location>
        <begin position="114"/>
        <end position="125"/>
    </location>
</feature>
<protein>
    <submittedName>
        <fullName evidence="3">Uncharacterized protein</fullName>
    </submittedName>
</protein>
<feature type="region of interest" description="Disordered" evidence="1">
    <location>
        <begin position="114"/>
        <end position="508"/>
    </location>
</feature>
<evidence type="ECO:0000313" key="4">
    <source>
        <dbReference type="Proteomes" id="UP001597260"/>
    </source>
</evidence>
<name>A0ABW3Y8M5_9ACTN</name>
<feature type="compositionally biased region" description="Basic and acidic residues" evidence="1">
    <location>
        <begin position="452"/>
        <end position="467"/>
    </location>
</feature>
<dbReference type="Proteomes" id="UP001597260">
    <property type="component" value="Unassembled WGS sequence"/>
</dbReference>
<feature type="compositionally biased region" description="Basic and acidic residues" evidence="1">
    <location>
        <begin position="492"/>
        <end position="508"/>
    </location>
</feature>
<feature type="compositionally biased region" description="Basic and acidic residues" evidence="1">
    <location>
        <begin position="397"/>
        <end position="433"/>
    </location>
</feature>
<keyword evidence="4" id="KW-1185">Reference proteome</keyword>
<gene>
    <name evidence="3" type="ORF">ACFQ4H_06775</name>
</gene>